<keyword evidence="1" id="KW-0812">Transmembrane</keyword>
<feature type="transmembrane region" description="Helical" evidence="1">
    <location>
        <begin position="54"/>
        <end position="74"/>
    </location>
</feature>
<name>A0ABR8WEP4_9BACL</name>
<protein>
    <recommendedName>
        <fullName evidence="4">DUF2178 domain-containing protein</fullName>
    </recommendedName>
</protein>
<keyword evidence="1" id="KW-1133">Transmembrane helix</keyword>
<comment type="caution">
    <text evidence="2">The sequence shown here is derived from an EMBL/GenBank/DDBJ whole genome shotgun (WGS) entry which is preliminary data.</text>
</comment>
<keyword evidence="1" id="KW-0472">Membrane</keyword>
<dbReference type="RefSeq" id="WP_191715699.1">
    <property type="nucleotide sequence ID" value="NZ_JACSPU010000004.1"/>
</dbReference>
<evidence type="ECO:0000313" key="3">
    <source>
        <dbReference type="Proteomes" id="UP000658980"/>
    </source>
</evidence>
<sequence>MEWDQILGFAGLLVGASGGLLGLWWGRKKAAENRGLDERYASIMTRSFSSAWKITLISMYALFVLLLLGVQLAALPLLSILLLIHLFGWTCSTFYYNFKL</sequence>
<gene>
    <name evidence="2" type="ORF">H9630_11855</name>
</gene>
<feature type="transmembrane region" description="Helical" evidence="1">
    <location>
        <begin position="6"/>
        <end position="26"/>
    </location>
</feature>
<accession>A0ABR8WEP4</accession>
<evidence type="ECO:0000256" key="1">
    <source>
        <dbReference type="SAM" id="Phobius"/>
    </source>
</evidence>
<feature type="transmembrane region" description="Helical" evidence="1">
    <location>
        <begin position="80"/>
        <end position="98"/>
    </location>
</feature>
<organism evidence="2 3">
    <name type="scientific">Planococcus wigleyi</name>
    <dbReference type="NCBI Taxonomy" id="2762216"/>
    <lineage>
        <taxon>Bacteria</taxon>
        <taxon>Bacillati</taxon>
        <taxon>Bacillota</taxon>
        <taxon>Bacilli</taxon>
        <taxon>Bacillales</taxon>
        <taxon>Caryophanaceae</taxon>
        <taxon>Planococcus</taxon>
    </lineage>
</organism>
<reference evidence="2 3" key="1">
    <citation type="submission" date="2020-08" db="EMBL/GenBank/DDBJ databases">
        <title>A Genomic Blueprint of the Chicken Gut Microbiome.</title>
        <authorList>
            <person name="Gilroy R."/>
            <person name="Ravi A."/>
            <person name="Getino M."/>
            <person name="Pursley I."/>
            <person name="Horton D.L."/>
            <person name="Alikhan N.-F."/>
            <person name="Baker D."/>
            <person name="Gharbi K."/>
            <person name="Hall N."/>
            <person name="Watson M."/>
            <person name="Adriaenssens E.M."/>
            <person name="Foster-Nyarko E."/>
            <person name="Jarju S."/>
            <person name="Secka A."/>
            <person name="Antonio M."/>
            <person name="Oren A."/>
            <person name="Chaudhuri R."/>
            <person name="La Ragione R.M."/>
            <person name="Hildebrand F."/>
            <person name="Pallen M.J."/>
        </authorList>
    </citation>
    <scope>NUCLEOTIDE SEQUENCE [LARGE SCALE GENOMIC DNA]</scope>
    <source>
        <strain evidence="2 3">Sa1BUA13</strain>
    </source>
</reference>
<proteinExistence type="predicted"/>
<evidence type="ECO:0008006" key="4">
    <source>
        <dbReference type="Google" id="ProtNLM"/>
    </source>
</evidence>
<evidence type="ECO:0000313" key="2">
    <source>
        <dbReference type="EMBL" id="MBD8015511.1"/>
    </source>
</evidence>
<keyword evidence="3" id="KW-1185">Reference proteome</keyword>
<dbReference type="Proteomes" id="UP000658980">
    <property type="component" value="Unassembled WGS sequence"/>
</dbReference>
<dbReference type="EMBL" id="JACSPU010000004">
    <property type="protein sequence ID" value="MBD8015511.1"/>
    <property type="molecule type" value="Genomic_DNA"/>
</dbReference>